<feature type="chain" id="PRO_5022999178" evidence="4">
    <location>
        <begin position="20"/>
        <end position="165"/>
    </location>
</feature>
<dbReference type="InterPro" id="IPR036908">
    <property type="entry name" value="RlpA-like_sf"/>
</dbReference>
<evidence type="ECO:0000256" key="3">
    <source>
        <dbReference type="ARBA" id="ARBA00022525"/>
    </source>
</evidence>
<dbReference type="Proteomes" id="UP000308197">
    <property type="component" value="Unassembled WGS sequence"/>
</dbReference>
<evidence type="ECO:0000256" key="2">
    <source>
        <dbReference type="ARBA" id="ARBA00010421"/>
    </source>
</evidence>
<sequence length="165" mass="17903">MQFLTLLVATLSLVAAAISLPTEVDERAAKPTVTYDTVYDGKKHSLDIVACSNGEHGLEHLGYKTFGSLPNFPYIGGAQAVKGWNSPKCGSCWQLTYKNRTVNILAVDHAQTGFNIDLEAMNKLTNNHAKELGNVKVQAKEVARSACGLRPAPPHQTTDLPVLWT</sequence>
<accession>A0A5C3PIZ4</accession>
<keyword evidence="4" id="KW-0732">Signal</keyword>
<proteinExistence type="inferred from homology"/>
<comment type="subcellular location">
    <subcellularLocation>
        <location evidence="1">Secreted</location>
    </subcellularLocation>
</comment>
<dbReference type="InterPro" id="IPR010829">
    <property type="entry name" value="Cerato-platanin"/>
</dbReference>
<protein>
    <submittedName>
        <fullName evidence="5">Cerato-platanin-domain-containing protein</fullName>
    </submittedName>
</protein>
<evidence type="ECO:0000313" key="6">
    <source>
        <dbReference type="Proteomes" id="UP000308197"/>
    </source>
</evidence>
<dbReference type="SUPFAM" id="SSF50685">
    <property type="entry name" value="Barwin-like endoglucanases"/>
    <property type="match status" value="1"/>
</dbReference>
<dbReference type="Pfam" id="PF07249">
    <property type="entry name" value="Cerato-platanin"/>
    <property type="match status" value="1"/>
</dbReference>
<dbReference type="InParanoid" id="A0A5C3PIZ4"/>
<evidence type="ECO:0000256" key="4">
    <source>
        <dbReference type="SAM" id="SignalP"/>
    </source>
</evidence>
<dbReference type="GO" id="GO:0005576">
    <property type="term" value="C:extracellular region"/>
    <property type="evidence" value="ECO:0007669"/>
    <property type="project" value="UniProtKB-SubCell"/>
</dbReference>
<comment type="similarity">
    <text evidence="2">Belongs to the cerato-platanin family.</text>
</comment>
<reference evidence="5 6" key="1">
    <citation type="journal article" date="2019" name="Nat. Ecol. Evol.">
        <title>Megaphylogeny resolves global patterns of mushroom evolution.</title>
        <authorList>
            <person name="Varga T."/>
            <person name="Krizsan K."/>
            <person name="Foldi C."/>
            <person name="Dima B."/>
            <person name="Sanchez-Garcia M."/>
            <person name="Sanchez-Ramirez S."/>
            <person name="Szollosi G.J."/>
            <person name="Szarkandi J.G."/>
            <person name="Papp V."/>
            <person name="Albert L."/>
            <person name="Andreopoulos W."/>
            <person name="Angelini C."/>
            <person name="Antonin V."/>
            <person name="Barry K.W."/>
            <person name="Bougher N.L."/>
            <person name="Buchanan P."/>
            <person name="Buyck B."/>
            <person name="Bense V."/>
            <person name="Catcheside P."/>
            <person name="Chovatia M."/>
            <person name="Cooper J."/>
            <person name="Damon W."/>
            <person name="Desjardin D."/>
            <person name="Finy P."/>
            <person name="Geml J."/>
            <person name="Haridas S."/>
            <person name="Hughes K."/>
            <person name="Justo A."/>
            <person name="Karasinski D."/>
            <person name="Kautmanova I."/>
            <person name="Kiss B."/>
            <person name="Kocsube S."/>
            <person name="Kotiranta H."/>
            <person name="LaButti K.M."/>
            <person name="Lechner B.E."/>
            <person name="Liimatainen K."/>
            <person name="Lipzen A."/>
            <person name="Lukacs Z."/>
            <person name="Mihaltcheva S."/>
            <person name="Morgado L.N."/>
            <person name="Niskanen T."/>
            <person name="Noordeloos M.E."/>
            <person name="Ohm R.A."/>
            <person name="Ortiz-Santana B."/>
            <person name="Ovrebo C."/>
            <person name="Racz N."/>
            <person name="Riley R."/>
            <person name="Savchenko A."/>
            <person name="Shiryaev A."/>
            <person name="Soop K."/>
            <person name="Spirin V."/>
            <person name="Szebenyi C."/>
            <person name="Tomsovsky M."/>
            <person name="Tulloss R.E."/>
            <person name="Uehling J."/>
            <person name="Grigoriev I.V."/>
            <person name="Vagvolgyi C."/>
            <person name="Papp T."/>
            <person name="Martin F.M."/>
            <person name="Miettinen O."/>
            <person name="Hibbett D.S."/>
            <person name="Nagy L.G."/>
        </authorList>
    </citation>
    <scope>NUCLEOTIDE SEQUENCE [LARGE SCALE GENOMIC DNA]</scope>
    <source>
        <strain evidence="5 6">HHB13444</strain>
    </source>
</reference>
<feature type="signal peptide" evidence="4">
    <location>
        <begin position="1"/>
        <end position="19"/>
    </location>
</feature>
<dbReference type="CDD" id="cd22778">
    <property type="entry name" value="DPBB_CEPL-like"/>
    <property type="match status" value="1"/>
</dbReference>
<dbReference type="AlphaFoldDB" id="A0A5C3PIZ4"/>
<keyword evidence="3" id="KW-0964">Secreted</keyword>
<dbReference type="EMBL" id="ML211097">
    <property type="protein sequence ID" value="TFK88849.1"/>
    <property type="molecule type" value="Genomic_DNA"/>
</dbReference>
<evidence type="ECO:0000256" key="1">
    <source>
        <dbReference type="ARBA" id="ARBA00004613"/>
    </source>
</evidence>
<gene>
    <name evidence="5" type="ORF">K466DRAFT_488140</name>
</gene>
<evidence type="ECO:0000313" key="5">
    <source>
        <dbReference type="EMBL" id="TFK88849.1"/>
    </source>
</evidence>
<keyword evidence="6" id="KW-1185">Reference proteome</keyword>
<dbReference type="Gene3D" id="2.40.40.10">
    <property type="entry name" value="RlpA-like domain"/>
    <property type="match status" value="1"/>
</dbReference>
<organism evidence="5 6">
    <name type="scientific">Polyporus arcularius HHB13444</name>
    <dbReference type="NCBI Taxonomy" id="1314778"/>
    <lineage>
        <taxon>Eukaryota</taxon>
        <taxon>Fungi</taxon>
        <taxon>Dikarya</taxon>
        <taxon>Basidiomycota</taxon>
        <taxon>Agaricomycotina</taxon>
        <taxon>Agaricomycetes</taxon>
        <taxon>Polyporales</taxon>
        <taxon>Polyporaceae</taxon>
        <taxon>Polyporus</taxon>
    </lineage>
</organism>
<name>A0A5C3PIZ4_9APHY</name>